<feature type="domain" description="Mechanosensitive ion channel MscS" evidence="8">
    <location>
        <begin position="103"/>
        <end position="165"/>
    </location>
</feature>
<comment type="subcellular location">
    <subcellularLocation>
        <location evidence="1">Cell membrane</location>
        <topology evidence="1">Multi-pass membrane protein</topology>
    </subcellularLocation>
</comment>
<dbReference type="SUPFAM" id="SSF50182">
    <property type="entry name" value="Sm-like ribonucleoproteins"/>
    <property type="match status" value="1"/>
</dbReference>
<sequence>MEDFLKKAGDVLLSSGLKLLLACLVLFVGFKFVKFLLARISKRHGFQRIDPSAQTFIKSFLNIAAKILIVITAAAIMGVPMTSITAAIASAALAIGLALQGGLSNLAGGVLLLVFKPFTIGDYIKTEGGFEGTVVKIDIFYTTLRTSDNTKVVVPNGTLSNEAISDVSHYGTRRVELKFSAGYQNDVDQVIALLKETAARHSLVINDPAPPFAALAAHGDNALNYVLRVWCRQEDYWTVYYDLCAEIKREFDRNGIEIPYPQLDVHVKDSSGG</sequence>
<evidence type="ECO:0000259" key="9">
    <source>
        <dbReference type="Pfam" id="PF21082"/>
    </source>
</evidence>
<dbReference type="Gene3D" id="3.30.70.100">
    <property type="match status" value="1"/>
</dbReference>
<keyword evidence="6 7" id="KW-0472">Membrane</keyword>
<gene>
    <name evidence="10" type="ORF">IAD50_07065</name>
</gene>
<dbReference type="AlphaFoldDB" id="A0A9D1LAK2"/>
<dbReference type="GO" id="GO:0008381">
    <property type="term" value="F:mechanosensitive monoatomic ion channel activity"/>
    <property type="evidence" value="ECO:0007669"/>
    <property type="project" value="InterPro"/>
</dbReference>
<dbReference type="Gene3D" id="1.10.287.1260">
    <property type="match status" value="1"/>
</dbReference>
<evidence type="ECO:0000256" key="4">
    <source>
        <dbReference type="ARBA" id="ARBA00022692"/>
    </source>
</evidence>
<evidence type="ECO:0000313" key="11">
    <source>
        <dbReference type="Proteomes" id="UP000824089"/>
    </source>
</evidence>
<dbReference type="Pfam" id="PF21082">
    <property type="entry name" value="MS_channel_3rd"/>
    <property type="match status" value="1"/>
</dbReference>
<protein>
    <submittedName>
        <fullName evidence="10">Mechanosensitive ion channel</fullName>
    </submittedName>
</protein>
<name>A0A9D1LAK2_9CLOT</name>
<keyword evidence="4 7" id="KW-0812">Transmembrane</keyword>
<reference evidence="10" key="1">
    <citation type="submission" date="2020-10" db="EMBL/GenBank/DDBJ databases">
        <authorList>
            <person name="Gilroy R."/>
        </authorList>
    </citation>
    <scope>NUCLEOTIDE SEQUENCE</scope>
    <source>
        <strain evidence="10">CHK195-4489</strain>
    </source>
</reference>
<feature type="transmembrane region" description="Helical" evidence="7">
    <location>
        <begin position="19"/>
        <end position="38"/>
    </location>
</feature>
<dbReference type="Proteomes" id="UP000824089">
    <property type="component" value="Unassembled WGS sequence"/>
</dbReference>
<keyword evidence="3" id="KW-1003">Cell membrane</keyword>
<comment type="similarity">
    <text evidence="2">Belongs to the MscS (TC 1.A.23) family.</text>
</comment>
<dbReference type="Gene3D" id="2.30.30.60">
    <property type="match status" value="1"/>
</dbReference>
<feature type="transmembrane region" description="Helical" evidence="7">
    <location>
        <begin position="87"/>
        <end position="115"/>
    </location>
</feature>
<dbReference type="InterPro" id="IPR023408">
    <property type="entry name" value="MscS_beta-dom_sf"/>
</dbReference>
<accession>A0A9D1LAK2</accession>
<proteinExistence type="inferred from homology"/>
<evidence type="ECO:0000256" key="1">
    <source>
        <dbReference type="ARBA" id="ARBA00004651"/>
    </source>
</evidence>
<evidence type="ECO:0000256" key="7">
    <source>
        <dbReference type="SAM" id="Phobius"/>
    </source>
</evidence>
<evidence type="ECO:0000256" key="5">
    <source>
        <dbReference type="ARBA" id="ARBA00022989"/>
    </source>
</evidence>
<comment type="caution">
    <text evidence="10">The sequence shown here is derived from an EMBL/GenBank/DDBJ whole genome shotgun (WGS) entry which is preliminary data.</text>
</comment>
<evidence type="ECO:0000256" key="3">
    <source>
        <dbReference type="ARBA" id="ARBA00022475"/>
    </source>
</evidence>
<dbReference type="InterPro" id="IPR011014">
    <property type="entry name" value="MscS_channel_TM-2"/>
</dbReference>
<organism evidence="10 11">
    <name type="scientific">Candidatus Egerieisoma faecipullorum</name>
    <dbReference type="NCBI Taxonomy" id="2840963"/>
    <lineage>
        <taxon>Bacteria</taxon>
        <taxon>Bacillati</taxon>
        <taxon>Bacillota</taxon>
        <taxon>Clostridia</taxon>
        <taxon>Eubacteriales</taxon>
        <taxon>Clostridiaceae</taxon>
        <taxon>Clostridiaceae incertae sedis</taxon>
        <taxon>Candidatus Egerieisoma</taxon>
    </lineage>
</organism>
<dbReference type="SUPFAM" id="SSF82689">
    <property type="entry name" value="Mechanosensitive channel protein MscS (YggB), C-terminal domain"/>
    <property type="match status" value="1"/>
</dbReference>
<dbReference type="PANTHER" id="PTHR30221">
    <property type="entry name" value="SMALL-CONDUCTANCE MECHANOSENSITIVE CHANNEL"/>
    <property type="match status" value="1"/>
</dbReference>
<dbReference type="InterPro" id="IPR049278">
    <property type="entry name" value="MS_channel_C"/>
</dbReference>
<feature type="transmembrane region" description="Helical" evidence="7">
    <location>
        <begin position="59"/>
        <end position="81"/>
    </location>
</feature>
<dbReference type="InterPro" id="IPR011066">
    <property type="entry name" value="MscS_channel_C_sf"/>
</dbReference>
<dbReference type="GO" id="GO:0005886">
    <property type="term" value="C:plasma membrane"/>
    <property type="evidence" value="ECO:0007669"/>
    <property type="project" value="UniProtKB-SubCell"/>
</dbReference>
<dbReference type="InterPro" id="IPR045275">
    <property type="entry name" value="MscS_archaea/bacteria_type"/>
</dbReference>
<dbReference type="EMBL" id="DVMM01000146">
    <property type="protein sequence ID" value="HIU30036.1"/>
    <property type="molecule type" value="Genomic_DNA"/>
</dbReference>
<evidence type="ECO:0000256" key="2">
    <source>
        <dbReference type="ARBA" id="ARBA00008017"/>
    </source>
</evidence>
<dbReference type="SUPFAM" id="SSF82861">
    <property type="entry name" value="Mechanosensitive channel protein MscS (YggB), transmembrane region"/>
    <property type="match status" value="1"/>
</dbReference>
<dbReference type="PANTHER" id="PTHR30221:SF1">
    <property type="entry name" value="SMALL-CONDUCTANCE MECHANOSENSITIVE CHANNEL"/>
    <property type="match status" value="1"/>
</dbReference>
<dbReference type="InterPro" id="IPR010920">
    <property type="entry name" value="LSM_dom_sf"/>
</dbReference>
<evidence type="ECO:0000259" key="8">
    <source>
        <dbReference type="Pfam" id="PF00924"/>
    </source>
</evidence>
<feature type="domain" description="Mechanosensitive ion channel MscS C-terminal" evidence="9">
    <location>
        <begin position="175"/>
        <end position="258"/>
    </location>
</feature>
<dbReference type="Pfam" id="PF00924">
    <property type="entry name" value="MS_channel_2nd"/>
    <property type="match status" value="1"/>
</dbReference>
<evidence type="ECO:0000256" key="6">
    <source>
        <dbReference type="ARBA" id="ARBA00023136"/>
    </source>
</evidence>
<keyword evidence="5 7" id="KW-1133">Transmembrane helix</keyword>
<dbReference type="InterPro" id="IPR006685">
    <property type="entry name" value="MscS_channel_2nd"/>
</dbReference>
<evidence type="ECO:0000313" key="10">
    <source>
        <dbReference type="EMBL" id="HIU30036.1"/>
    </source>
</evidence>
<reference evidence="10" key="2">
    <citation type="journal article" date="2021" name="PeerJ">
        <title>Extensive microbial diversity within the chicken gut microbiome revealed by metagenomics and culture.</title>
        <authorList>
            <person name="Gilroy R."/>
            <person name="Ravi A."/>
            <person name="Getino M."/>
            <person name="Pursley I."/>
            <person name="Horton D.L."/>
            <person name="Alikhan N.F."/>
            <person name="Baker D."/>
            <person name="Gharbi K."/>
            <person name="Hall N."/>
            <person name="Watson M."/>
            <person name="Adriaenssens E.M."/>
            <person name="Foster-Nyarko E."/>
            <person name="Jarju S."/>
            <person name="Secka A."/>
            <person name="Antonio M."/>
            <person name="Oren A."/>
            <person name="Chaudhuri R.R."/>
            <person name="La Ragione R."/>
            <person name="Hildebrand F."/>
            <person name="Pallen M.J."/>
        </authorList>
    </citation>
    <scope>NUCLEOTIDE SEQUENCE</scope>
    <source>
        <strain evidence="10">CHK195-4489</strain>
    </source>
</reference>